<dbReference type="PROSITE" id="PS50893">
    <property type="entry name" value="ABC_TRANSPORTER_2"/>
    <property type="match status" value="1"/>
</dbReference>
<evidence type="ECO:0000256" key="2">
    <source>
        <dbReference type="ARBA" id="ARBA00005417"/>
    </source>
</evidence>
<feature type="transmembrane region" description="Helical" evidence="8">
    <location>
        <begin position="70"/>
        <end position="93"/>
    </location>
</feature>
<dbReference type="PANTHER" id="PTHR24221">
    <property type="entry name" value="ATP-BINDING CASSETTE SUB-FAMILY B"/>
    <property type="match status" value="1"/>
</dbReference>
<dbReference type="InterPro" id="IPR036640">
    <property type="entry name" value="ABC1_TM_sf"/>
</dbReference>
<evidence type="ECO:0000313" key="12">
    <source>
        <dbReference type="Proteomes" id="UP001431131"/>
    </source>
</evidence>
<gene>
    <name evidence="11" type="ORF">MJG50_06020</name>
</gene>
<dbReference type="InterPro" id="IPR039421">
    <property type="entry name" value="Type_1_exporter"/>
</dbReference>
<dbReference type="GO" id="GO:0016887">
    <property type="term" value="F:ATP hydrolysis activity"/>
    <property type="evidence" value="ECO:0007669"/>
    <property type="project" value="InterPro"/>
</dbReference>
<feature type="transmembrane region" description="Helical" evidence="8">
    <location>
        <begin position="264"/>
        <end position="285"/>
    </location>
</feature>
<dbReference type="GO" id="GO:0005886">
    <property type="term" value="C:plasma membrane"/>
    <property type="evidence" value="ECO:0007669"/>
    <property type="project" value="UniProtKB-SubCell"/>
</dbReference>
<organism evidence="11 12">
    <name type="scientific">Fredinandcohnia quinoae</name>
    <dbReference type="NCBI Taxonomy" id="2918902"/>
    <lineage>
        <taxon>Bacteria</taxon>
        <taxon>Bacillati</taxon>
        <taxon>Bacillota</taxon>
        <taxon>Bacilli</taxon>
        <taxon>Bacillales</taxon>
        <taxon>Bacillaceae</taxon>
        <taxon>Fredinandcohnia</taxon>
    </lineage>
</organism>
<dbReference type="GO" id="GO:0005524">
    <property type="term" value="F:ATP binding"/>
    <property type="evidence" value="ECO:0007669"/>
    <property type="project" value="UniProtKB-KW"/>
</dbReference>
<dbReference type="GO" id="GO:0034040">
    <property type="term" value="F:ATPase-coupled lipid transmembrane transporter activity"/>
    <property type="evidence" value="ECO:0007669"/>
    <property type="project" value="TreeGrafter"/>
</dbReference>
<keyword evidence="6 8" id="KW-1133">Transmembrane helix</keyword>
<dbReference type="PROSITE" id="PS50929">
    <property type="entry name" value="ABC_TM1F"/>
    <property type="match status" value="1"/>
</dbReference>
<dbReference type="EMBL" id="JAKTTI010000006">
    <property type="protein sequence ID" value="MCH1624876.1"/>
    <property type="molecule type" value="Genomic_DNA"/>
</dbReference>
<dbReference type="InterPro" id="IPR003439">
    <property type="entry name" value="ABC_transporter-like_ATP-bd"/>
</dbReference>
<feature type="domain" description="ABC transporter" evidence="9">
    <location>
        <begin position="356"/>
        <end position="592"/>
    </location>
</feature>
<dbReference type="RefSeq" id="WP_240253655.1">
    <property type="nucleotide sequence ID" value="NZ_JAKTTI010000006.1"/>
</dbReference>
<evidence type="ECO:0000259" key="9">
    <source>
        <dbReference type="PROSITE" id="PS50893"/>
    </source>
</evidence>
<reference evidence="11" key="1">
    <citation type="submission" date="2022-02" db="EMBL/GenBank/DDBJ databases">
        <title>Fredinandcohnia quinoae sp. nov. isolated from Chenopodium quinoa seeds.</title>
        <authorList>
            <person name="Saati-Santamaria Z."/>
            <person name="Flores-Felix J.D."/>
            <person name="Igual J.M."/>
            <person name="Velazquez E."/>
            <person name="Garcia-Fraile P."/>
            <person name="Martinez-Molina E."/>
        </authorList>
    </citation>
    <scope>NUCLEOTIDE SEQUENCE</scope>
    <source>
        <strain evidence="11">SECRCQ15</strain>
    </source>
</reference>
<dbReference type="InterPro" id="IPR011527">
    <property type="entry name" value="ABC1_TM_dom"/>
</dbReference>
<dbReference type="SMART" id="SM00382">
    <property type="entry name" value="AAA"/>
    <property type="match status" value="1"/>
</dbReference>
<evidence type="ECO:0000313" key="11">
    <source>
        <dbReference type="EMBL" id="MCH1624876.1"/>
    </source>
</evidence>
<comment type="subcellular location">
    <subcellularLocation>
        <location evidence="1">Cell membrane</location>
        <topology evidence="1">Multi-pass membrane protein</topology>
    </subcellularLocation>
</comment>
<feature type="domain" description="ABC transmembrane type-1" evidence="10">
    <location>
        <begin position="59"/>
        <end position="299"/>
    </location>
</feature>
<comment type="caution">
    <text evidence="11">The sequence shown here is derived from an EMBL/GenBank/DDBJ whole genome shotgun (WGS) entry which is preliminary data.</text>
</comment>
<dbReference type="Proteomes" id="UP001431131">
    <property type="component" value="Unassembled WGS sequence"/>
</dbReference>
<protein>
    <submittedName>
        <fullName evidence="11">ABC transporter ATP-binding protein/permease</fullName>
    </submittedName>
</protein>
<evidence type="ECO:0000256" key="8">
    <source>
        <dbReference type="SAM" id="Phobius"/>
    </source>
</evidence>
<dbReference type="InterPro" id="IPR027417">
    <property type="entry name" value="P-loop_NTPase"/>
</dbReference>
<dbReference type="SUPFAM" id="SSF52540">
    <property type="entry name" value="P-loop containing nucleoside triphosphate hydrolases"/>
    <property type="match status" value="1"/>
</dbReference>
<evidence type="ECO:0000256" key="6">
    <source>
        <dbReference type="ARBA" id="ARBA00022989"/>
    </source>
</evidence>
<dbReference type="InterPro" id="IPR017871">
    <property type="entry name" value="ABC_transporter-like_CS"/>
</dbReference>
<keyword evidence="12" id="KW-1185">Reference proteome</keyword>
<dbReference type="PANTHER" id="PTHR24221:SF654">
    <property type="entry name" value="ATP-BINDING CASSETTE SUB-FAMILY B MEMBER 6"/>
    <property type="match status" value="1"/>
</dbReference>
<feature type="transmembrane region" description="Helical" evidence="8">
    <location>
        <begin position="154"/>
        <end position="174"/>
    </location>
</feature>
<feature type="transmembrane region" description="Helical" evidence="8">
    <location>
        <begin position="20"/>
        <end position="50"/>
    </location>
</feature>
<dbReference type="GO" id="GO:0140359">
    <property type="term" value="F:ABC-type transporter activity"/>
    <property type="evidence" value="ECO:0007669"/>
    <property type="project" value="InterPro"/>
</dbReference>
<dbReference type="Pfam" id="PF00005">
    <property type="entry name" value="ABC_tran"/>
    <property type="match status" value="1"/>
</dbReference>
<evidence type="ECO:0000256" key="3">
    <source>
        <dbReference type="ARBA" id="ARBA00022692"/>
    </source>
</evidence>
<sequence>MKPFVYFMRRLYTYTGNILLLNFIGMVLISLLDGVGIFLLIPLISFTGILDMSTQDIPIISWMVDLFQRIPTSMSLSLILGIYVGITIVQGYIQRKQVILNGEIQQKFVHHLREETYKLLLQSRWELFTTMRKSDIIKLMTTEIGRVKSGTSMFLQFLTSLIFSSIQLVIAFLLSAKMTVFVMIFGIILLFFSRKFIKKSYHYGNESMKLSRIYSAGITDHFNGIKDIKSNTLEQTHVSWFRALCDRIENNSIEYLKLKTKSQFIYKIVSAILISVFIFTSITIFQEQTTQLMLIIVIFSRLWPTFSSIQANLEKLGSVVPAFEELLKVQSQCMQAKEINENDYKRINPFILKEGIECKNIYFKYRRNNKKFVLKDINMQIPSNQMTAIVGQSGAGKSTLVDLLMGLNQPESGSVRIDGKELTKDFLLSYRCSISYVPQDPFLFNASLRENLLLIEPNASEADIWEALEFSSAAEFVRELPSGLDTIIGDRGVRLSGGERQRIVLARAILRKPSILVLDEATSALDTENERKIKHALEKLKGTMTIIIIAHRLSTIRNADQVIVLEKGEIIQRGGYKQLANEEKSLFSNLLGEQVEIRAN</sequence>
<dbReference type="PROSITE" id="PS00211">
    <property type="entry name" value="ABC_TRANSPORTER_1"/>
    <property type="match status" value="1"/>
</dbReference>
<keyword evidence="3 8" id="KW-0812">Transmembrane</keyword>
<comment type="similarity">
    <text evidence="2">Belongs to the ABC transporter superfamily.</text>
</comment>
<keyword evidence="4" id="KW-0547">Nucleotide-binding</keyword>
<proteinExistence type="inferred from homology"/>
<dbReference type="Pfam" id="PF00664">
    <property type="entry name" value="ABC_membrane"/>
    <property type="match status" value="1"/>
</dbReference>
<dbReference type="Gene3D" id="3.40.50.300">
    <property type="entry name" value="P-loop containing nucleotide triphosphate hydrolases"/>
    <property type="match status" value="1"/>
</dbReference>
<accession>A0AAW5E4G6</accession>
<dbReference type="SUPFAM" id="SSF90123">
    <property type="entry name" value="ABC transporter transmembrane region"/>
    <property type="match status" value="1"/>
</dbReference>
<evidence type="ECO:0000256" key="7">
    <source>
        <dbReference type="ARBA" id="ARBA00023136"/>
    </source>
</evidence>
<evidence type="ECO:0000256" key="4">
    <source>
        <dbReference type="ARBA" id="ARBA00022741"/>
    </source>
</evidence>
<keyword evidence="5 11" id="KW-0067">ATP-binding</keyword>
<evidence type="ECO:0000256" key="1">
    <source>
        <dbReference type="ARBA" id="ARBA00004651"/>
    </source>
</evidence>
<dbReference type="Gene3D" id="1.20.1560.10">
    <property type="entry name" value="ABC transporter type 1, transmembrane domain"/>
    <property type="match status" value="1"/>
</dbReference>
<dbReference type="InterPro" id="IPR003593">
    <property type="entry name" value="AAA+_ATPase"/>
</dbReference>
<feature type="transmembrane region" description="Helical" evidence="8">
    <location>
        <begin position="180"/>
        <end position="197"/>
    </location>
</feature>
<dbReference type="AlphaFoldDB" id="A0AAW5E4G6"/>
<name>A0AAW5E4G6_9BACI</name>
<evidence type="ECO:0000259" key="10">
    <source>
        <dbReference type="PROSITE" id="PS50929"/>
    </source>
</evidence>
<keyword evidence="7 8" id="KW-0472">Membrane</keyword>
<dbReference type="FunFam" id="3.40.50.300:FF:000218">
    <property type="entry name" value="Multidrug ABC transporter ATP-binding protein"/>
    <property type="match status" value="1"/>
</dbReference>
<evidence type="ECO:0000256" key="5">
    <source>
        <dbReference type="ARBA" id="ARBA00022840"/>
    </source>
</evidence>